<dbReference type="GO" id="GO:0003824">
    <property type="term" value="F:catalytic activity"/>
    <property type="evidence" value="ECO:0007669"/>
    <property type="project" value="InterPro"/>
</dbReference>
<evidence type="ECO:0000313" key="3">
    <source>
        <dbReference type="Proteomes" id="UP000717996"/>
    </source>
</evidence>
<dbReference type="InterPro" id="IPR036691">
    <property type="entry name" value="Endo/exonu/phosph_ase_sf"/>
</dbReference>
<dbReference type="Pfam" id="PF14529">
    <property type="entry name" value="Exo_endo_phos_2"/>
    <property type="match status" value="1"/>
</dbReference>
<dbReference type="Proteomes" id="UP000717996">
    <property type="component" value="Unassembled WGS sequence"/>
</dbReference>
<dbReference type="InterPro" id="IPR005135">
    <property type="entry name" value="Endo/exonuclease/phosphatase"/>
</dbReference>
<dbReference type="OrthoDB" id="2207231at2759"/>
<reference evidence="2" key="1">
    <citation type="journal article" date="2020" name="Microb. Genom.">
        <title>Genetic diversity of clinical and environmental Mucorales isolates obtained from an investigation of mucormycosis cases among solid organ transplant recipients.</title>
        <authorList>
            <person name="Nguyen M.H."/>
            <person name="Kaul D."/>
            <person name="Muto C."/>
            <person name="Cheng S.J."/>
            <person name="Richter R.A."/>
            <person name="Bruno V.M."/>
            <person name="Liu G."/>
            <person name="Beyhan S."/>
            <person name="Sundermann A.J."/>
            <person name="Mounaud S."/>
            <person name="Pasculle A.W."/>
            <person name="Nierman W.C."/>
            <person name="Driscoll E."/>
            <person name="Cumbie R."/>
            <person name="Clancy C.J."/>
            <person name="Dupont C.L."/>
        </authorList>
    </citation>
    <scope>NUCLEOTIDE SEQUENCE</scope>
    <source>
        <strain evidence="2">GL16</strain>
    </source>
</reference>
<protein>
    <recommendedName>
        <fullName evidence="1">Endonuclease/exonuclease/phosphatase domain-containing protein</fullName>
    </recommendedName>
</protein>
<organism evidence="2 3">
    <name type="scientific">Rhizopus oryzae</name>
    <name type="common">Mucormycosis agent</name>
    <name type="synonym">Rhizopus arrhizus var. delemar</name>
    <dbReference type="NCBI Taxonomy" id="64495"/>
    <lineage>
        <taxon>Eukaryota</taxon>
        <taxon>Fungi</taxon>
        <taxon>Fungi incertae sedis</taxon>
        <taxon>Mucoromycota</taxon>
        <taxon>Mucoromycotina</taxon>
        <taxon>Mucoromycetes</taxon>
        <taxon>Mucorales</taxon>
        <taxon>Mucorineae</taxon>
        <taxon>Rhizopodaceae</taxon>
        <taxon>Rhizopus</taxon>
    </lineage>
</organism>
<evidence type="ECO:0000259" key="1">
    <source>
        <dbReference type="Pfam" id="PF14529"/>
    </source>
</evidence>
<proteinExistence type="predicted"/>
<dbReference type="EMBL" id="JAANIT010004146">
    <property type="protein sequence ID" value="KAG1533016.1"/>
    <property type="molecule type" value="Genomic_DNA"/>
</dbReference>
<name>A0A9P6XVV4_RHIOR</name>
<comment type="caution">
    <text evidence="2">The sequence shown here is derived from an EMBL/GenBank/DDBJ whole genome shotgun (WGS) entry which is preliminary data.</text>
</comment>
<gene>
    <name evidence="2" type="ORF">G6F51_012827</name>
</gene>
<sequence length="328" mass="37037">MSLFNATGLPKQSIYPLINIAQNSSLLFITETWLLSPNKYSLPSWKQFHTYGVPVNSYNLHRGQLGLALLVNPDFKLPIHHINHVNPLLAKFTLSIIINSKLLIHCLYLPPSLESAQVSEILSLLPLDYPTTNKTIICGDFNSRIGELVGDSRWNTNGRIFRNWMEAHNLILWNQCLAFGQPTSYTYHGTSIIDYFLSNTDLDNPDLAIEDGLSLNSNHTFMTLSFNLPPAYASHNLSTEIHRPHWNLKKLKKLDCSDRYESAFKNGTTSLVAQSDDDTDEITLMDMDAASTYIEQYSSALCQAIYDSLDEICGKKDTNADVGERRMD</sequence>
<dbReference type="AlphaFoldDB" id="A0A9P6XVV4"/>
<accession>A0A9P6XVV4</accession>
<dbReference type="SUPFAM" id="SSF56219">
    <property type="entry name" value="DNase I-like"/>
    <property type="match status" value="1"/>
</dbReference>
<evidence type="ECO:0000313" key="2">
    <source>
        <dbReference type="EMBL" id="KAG1533016.1"/>
    </source>
</evidence>
<feature type="domain" description="Endonuclease/exonuclease/phosphatase" evidence="1">
    <location>
        <begin position="103"/>
        <end position="221"/>
    </location>
</feature>
<dbReference type="Gene3D" id="3.60.10.10">
    <property type="entry name" value="Endonuclease/exonuclease/phosphatase"/>
    <property type="match status" value="1"/>
</dbReference>